<keyword evidence="5" id="KW-0064">Aspartyl protease</keyword>
<comment type="similarity">
    <text evidence="2">Belongs to the DDI1 family.</text>
</comment>
<dbReference type="PANTHER" id="PTHR12917:SF1">
    <property type="entry name" value="AT13091P"/>
    <property type="match status" value="1"/>
</dbReference>
<keyword evidence="6" id="KW-0378">Hydrolase</keyword>
<dbReference type="Pfam" id="PF09668">
    <property type="entry name" value="Asp_protease"/>
    <property type="match status" value="1"/>
</dbReference>
<dbReference type="SUPFAM" id="SSF46934">
    <property type="entry name" value="UBA-like"/>
    <property type="match status" value="1"/>
</dbReference>
<evidence type="ECO:0008006" key="12">
    <source>
        <dbReference type="Google" id="ProtNLM"/>
    </source>
</evidence>
<dbReference type="OMA" id="HSAHALR"/>
<gene>
    <name evidence="10" type="ORF">AMAG_08963</name>
</gene>
<evidence type="ECO:0000256" key="4">
    <source>
        <dbReference type="ARBA" id="ARBA00022670"/>
    </source>
</evidence>
<dbReference type="InterPro" id="IPR029071">
    <property type="entry name" value="Ubiquitin-like_domsf"/>
</dbReference>
<feature type="region of interest" description="Disordered" evidence="7">
    <location>
        <begin position="260"/>
        <end position="313"/>
    </location>
</feature>
<evidence type="ECO:0000256" key="1">
    <source>
        <dbReference type="ARBA" id="ARBA00003231"/>
    </source>
</evidence>
<evidence type="ECO:0000256" key="7">
    <source>
        <dbReference type="SAM" id="MobiDB-lite"/>
    </source>
</evidence>
<dbReference type="eggNOG" id="KOG0012">
    <property type="taxonomic scope" value="Eukaryota"/>
</dbReference>
<evidence type="ECO:0000256" key="5">
    <source>
        <dbReference type="ARBA" id="ARBA00022750"/>
    </source>
</evidence>
<dbReference type="InterPro" id="IPR019103">
    <property type="entry name" value="Peptidase_aspartic_DDI1-type"/>
</dbReference>
<dbReference type="InterPro" id="IPR015940">
    <property type="entry name" value="UBA"/>
</dbReference>
<dbReference type="Gene3D" id="2.40.70.10">
    <property type="entry name" value="Acid Proteases"/>
    <property type="match status" value="1"/>
</dbReference>
<dbReference type="InterPro" id="IPR021109">
    <property type="entry name" value="Peptidase_aspartic_dom_sf"/>
</dbReference>
<keyword evidence="11" id="KW-1185">Reference proteome</keyword>
<dbReference type="Proteomes" id="UP000054350">
    <property type="component" value="Unassembled WGS sequence"/>
</dbReference>
<dbReference type="CDD" id="cd05479">
    <property type="entry name" value="RP_DDI"/>
    <property type="match status" value="1"/>
</dbReference>
<dbReference type="AlphaFoldDB" id="A0A0L0SN34"/>
<dbReference type="SUPFAM" id="SSF54236">
    <property type="entry name" value="Ubiquitin-like"/>
    <property type="match status" value="1"/>
</dbReference>
<accession>A0A0L0SN34</accession>
<dbReference type="InterPro" id="IPR000626">
    <property type="entry name" value="Ubiquitin-like_dom"/>
</dbReference>
<name>A0A0L0SN34_ALLM3</name>
<evidence type="ECO:0000259" key="8">
    <source>
        <dbReference type="PROSITE" id="PS50030"/>
    </source>
</evidence>
<evidence type="ECO:0000313" key="11">
    <source>
        <dbReference type="Proteomes" id="UP000054350"/>
    </source>
</evidence>
<protein>
    <recommendedName>
        <fullName evidence="12">DNA damage-inducible protein 1</fullName>
    </recommendedName>
</protein>
<dbReference type="OrthoDB" id="1047367at2759"/>
<dbReference type="PROSITE" id="PS50053">
    <property type="entry name" value="UBIQUITIN_2"/>
    <property type="match status" value="1"/>
</dbReference>
<dbReference type="GO" id="GO:0006508">
    <property type="term" value="P:proteolysis"/>
    <property type="evidence" value="ECO:0007669"/>
    <property type="project" value="UniProtKB-KW"/>
</dbReference>
<feature type="compositionally biased region" description="Low complexity" evidence="7">
    <location>
        <begin position="271"/>
        <end position="282"/>
    </location>
</feature>
<comment type="subunit">
    <text evidence="3">Binds ubiquitin and polyubiquitinated proteins.</text>
</comment>
<proteinExistence type="inferred from homology"/>
<evidence type="ECO:0000256" key="2">
    <source>
        <dbReference type="ARBA" id="ARBA00009136"/>
    </source>
</evidence>
<dbReference type="GO" id="GO:0004190">
    <property type="term" value="F:aspartic-type endopeptidase activity"/>
    <property type="evidence" value="ECO:0007669"/>
    <property type="project" value="UniProtKB-KW"/>
</dbReference>
<feature type="compositionally biased region" description="Pro residues" evidence="7">
    <location>
        <begin position="283"/>
        <end position="312"/>
    </location>
</feature>
<organism evidence="10 11">
    <name type="scientific">Allomyces macrogynus (strain ATCC 38327)</name>
    <name type="common">Allomyces javanicus var. macrogynus</name>
    <dbReference type="NCBI Taxonomy" id="578462"/>
    <lineage>
        <taxon>Eukaryota</taxon>
        <taxon>Fungi</taxon>
        <taxon>Fungi incertae sedis</taxon>
        <taxon>Blastocladiomycota</taxon>
        <taxon>Blastocladiomycetes</taxon>
        <taxon>Blastocladiales</taxon>
        <taxon>Blastocladiaceae</taxon>
        <taxon>Allomyces</taxon>
    </lineage>
</organism>
<evidence type="ECO:0000256" key="3">
    <source>
        <dbReference type="ARBA" id="ARBA00011128"/>
    </source>
</evidence>
<dbReference type="SUPFAM" id="SSF50630">
    <property type="entry name" value="Acid proteases"/>
    <property type="match status" value="1"/>
</dbReference>
<evidence type="ECO:0000256" key="6">
    <source>
        <dbReference type="ARBA" id="ARBA00022801"/>
    </source>
</evidence>
<dbReference type="STRING" id="578462.A0A0L0SN34"/>
<evidence type="ECO:0000313" key="10">
    <source>
        <dbReference type="EMBL" id="KNE63902.1"/>
    </source>
</evidence>
<keyword evidence="4" id="KW-0645">Protease</keyword>
<dbReference type="PROSITE" id="PS50030">
    <property type="entry name" value="UBA"/>
    <property type="match status" value="1"/>
</dbReference>
<dbReference type="EMBL" id="GG745343">
    <property type="protein sequence ID" value="KNE63902.1"/>
    <property type="molecule type" value="Genomic_DNA"/>
</dbReference>
<comment type="function">
    <text evidence="1">Probable aspartic protease. May be involved in the regulation of exocytosis. Acts as a linker between the 19S proteasome and polyubiquitinated proteins via UBA domain interactions with ubiquitin for their subsequent degradation. Required for S-phase checkpoint control.</text>
</comment>
<feature type="domain" description="UBA" evidence="8">
    <location>
        <begin position="313"/>
        <end position="352"/>
    </location>
</feature>
<dbReference type="PANTHER" id="PTHR12917">
    <property type="entry name" value="ASPARTYL PROTEASE DDI-RELATED"/>
    <property type="match status" value="1"/>
</dbReference>
<reference evidence="10 11" key="1">
    <citation type="submission" date="2009-11" db="EMBL/GenBank/DDBJ databases">
        <title>Annotation of Allomyces macrogynus ATCC 38327.</title>
        <authorList>
            <consortium name="The Broad Institute Genome Sequencing Platform"/>
            <person name="Russ C."/>
            <person name="Cuomo C."/>
            <person name="Burger G."/>
            <person name="Gray M.W."/>
            <person name="Holland P.W.H."/>
            <person name="King N."/>
            <person name="Lang F.B.F."/>
            <person name="Roger A.J."/>
            <person name="Ruiz-Trillo I."/>
            <person name="Young S.K."/>
            <person name="Zeng Q."/>
            <person name="Gargeya S."/>
            <person name="Fitzgerald M."/>
            <person name="Haas B."/>
            <person name="Abouelleil A."/>
            <person name="Alvarado L."/>
            <person name="Arachchi H.M."/>
            <person name="Berlin A."/>
            <person name="Chapman S.B."/>
            <person name="Gearin G."/>
            <person name="Goldberg J."/>
            <person name="Griggs A."/>
            <person name="Gujja S."/>
            <person name="Hansen M."/>
            <person name="Heiman D."/>
            <person name="Howarth C."/>
            <person name="Larimer J."/>
            <person name="Lui A."/>
            <person name="MacDonald P.J.P."/>
            <person name="McCowen C."/>
            <person name="Montmayeur A."/>
            <person name="Murphy C."/>
            <person name="Neiman D."/>
            <person name="Pearson M."/>
            <person name="Priest M."/>
            <person name="Roberts A."/>
            <person name="Saif S."/>
            <person name="Shea T."/>
            <person name="Sisk P."/>
            <person name="Stolte C."/>
            <person name="Sykes S."/>
            <person name="Wortman J."/>
            <person name="Nusbaum C."/>
            <person name="Birren B."/>
        </authorList>
    </citation>
    <scope>NUCLEOTIDE SEQUENCE [LARGE SCALE GENOMIC DNA]</scope>
    <source>
        <strain evidence="10 11">ATCC 38327</strain>
    </source>
</reference>
<evidence type="ECO:0000259" key="9">
    <source>
        <dbReference type="PROSITE" id="PS50053"/>
    </source>
</evidence>
<sequence length="352" mass="36416">MRISLANIAGDIRTIEVPASTTIAELSARAAALFAPQALVNVWLALNGTPLADQAATLQTAGVHQDDMLFVQIEAAGAPPAPVQPAAMSAQAAGANPAIPPGFVEAMQGRLAGMHRQQAIEENLRLAMEHTPEAFGRAVMLYVRGEVNNVPVTPFVDSGAQVTIMSRSLAVKCGLEPLIDTRFAGVAVGVGTAKILGRIHAAQLRLGDNLFLMCSFTVIDDTPAEGAPKGTQQRHSAHALRIQDINIPFLPEHELPASARGLNAPSEEEPAASSSGTAAASPAPAPTPAAPAPPAAVPPPQAARSSPAPPPVNVSEEAIQQLEALGATRDMARQLLTHARGDVELAAALLFQ</sequence>
<dbReference type="Gene3D" id="1.10.8.10">
    <property type="entry name" value="DNA helicase RuvA subunit, C-terminal domain"/>
    <property type="match status" value="1"/>
</dbReference>
<reference evidence="11" key="2">
    <citation type="submission" date="2009-11" db="EMBL/GenBank/DDBJ databases">
        <title>The Genome Sequence of Allomyces macrogynus strain ATCC 38327.</title>
        <authorList>
            <consortium name="The Broad Institute Genome Sequencing Platform"/>
            <person name="Russ C."/>
            <person name="Cuomo C."/>
            <person name="Shea T."/>
            <person name="Young S.K."/>
            <person name="Zeng Q."/>
            <person name="Koehrsen M."/>
            <person name="Haas B."/>
            <person name="Borodovsky M."/>
            <person name="Guigo R."/>
            <person name="Alvarado L."/>
            <person name="Berlin A."/>
            <person name="Borenstein D."/>
            <person name="Chen Z."/>
            <person name="Engels R."/>
            <person name="Freedman E."/>
            <person name="Gellesch M."/>
            <person name="Goldberg J."/>
            <person name="Griggs A."/>
            <person name="Gujja S."/>
            <person name="Heiman D."/>
            <person name="Hepburn T."/>
            <person name="Howarth C."/>
            <person name="Jen D."/>
            <person name="Larson L."/>
            <person name="Lewis B."/>
            <person name="Mehta T."/>
            <person name="Park D."/>
            <person name="Pearson M."/>
            <person name="Roberts A."/>
            <person name="Saif S."/>
            <person name="Shenoy N."/>
            <person name="Sisk P."/>
            <person name="Stolte C."/>
            <person name="Sykes S."/>
            <person name="Walk T."/>
            <person name="White J."/>
            <person name="Yandava C."/>
            <person name="Burger G."/>
            <person name="Gray M.W."/>
            <person name="Holland P.W.H."/>
            <person name="King N."/>
            <person name="Lang F.B.F."/>
            <person name="Roger A.J."/>
            <person name="Ruiz-Trillo I."/>
            <person name="Lander E."/>
            <person name="Nusbaum C."/>
        </authorList>
    </citation>
    <scope>NUCLEOTIDE SEQUENCE [LARGE SCALE GENOMIC DNA]</scope>
    <source>
        <strain evidence="11">ATCC 38327</strain>
    </source>
</reference>
<feature type="domain" description="Ubiquitin-like" evidence="9">
    <location>
        <begin position="1"/>
        <end position="78"/>
    </location>
</feature>
<dbReference type="InterPro" id="IPR009060">
    <property type="entry name" value="UBA-like_sf"/>
</dbReference>
<dbReference type="VEuPathDB" id="FungiDB:AMAG_08963"/>